<dbReference type="OrthoDB" id="415882at2759"/>
<dbReference type="EMBL" id="LSRX01000007">
    <property type="protein sequence ID" value="OLQ15122.1"/>
    <property type="molecule type" value="Genomic_DNA"/>
</dbReference>
<keyword evidence="2" id="KW-1185">Reference proteome</keyword>
<organism evidence="1 2">
    <name type="scientific">Symbiodinium microadriaticum</name>
    <name type="common">Dinoflagellate</name>
    <name type="synonym">Zooxanthella microadriatica</name>
    <dbReference type="NCBI Taxonomy" id="2951"/>
    <lineage>
        <taxon>Eukaryota</taxon>
        <taxon>Sar</taxon>
        <taxon>Alveolata</taxon>
        <taxon>Dinophyceae</taxon>
        <taxon>Suessiales</taxon>
        <taxon>Symbiodiniaceae</taxon>
        <taxon>Symbiodinium</taxon>
    </lineage>
</organism>
<evidence type="ECO:0000313" key="1">
    <source>
        <dbReference type="EMBL" id="OLQ15122.1"/>
    </source>
</evidence>
<dbReference type="AlphaFoldDB" id="A0A1Q9F646"/>
<evidence type="ECO:0000313" key="2">
    <source>
        <dbReference type="Proteomes" id="UP000186817"/>
    </source>
</evidence>
<reference evidence="1 2" key="1">
    <citation type="submission" date="2016-02" db="EMBL/GenBank/DDBJ databases">
        <title>Genome analysis of coral dinoflagellate symbionts highlights evolutionary adaptations to a symbiotic lifestyle.</title>
        <authorList>
            <person name="Aranda M."/>
            <person name="Li Y."/>
            <person name="Liew Y.J."/>
            <person name="Baumgarten S."/>
            <person name="Simakov O."/>
            <person name="Wilson M."/>
            <person name="Piel J."/>
            <person name="Ashoor H."/>
            <person name="Bougouffa S."/>
            <person name="Bajic V.B."/>
            <person name="Ryu T."/>
            <person name="Ravasi T."/>
            <person name="Bayer T."/>
            <person name="Micklem G."/>
            <person name="Kim H."/>
            <person name="Bhak J."/>
            <person name="Lajeunesse T.C."/>
            <person name="Voolstra C.R."/>
        </authorList>
    </citation>
    <scope>NUCLEOTIDE SEQUENCE [LARGE SCALE GENOMIC DNA]</scope>
    <source>
        <strain evidence="1 2">CCMP2467</strain>
    </source>
</reference>
<sequence length="189" mass="20250">MVLALQQRLTRLADRCVAAGLMNKLRAQERWGDLRRLQDDGPSGITKAFAGLTKAFALTQPTNSPLPFGFASAAVALQNPFSAAAIASPRCNAAASMLNTVLPERAPLKGVTMTFHAIAKTTDFQAELEPEGLIASHPRLRPANVLTGIEYQPFAVLSVFKFKGPSTGNWRGKAMDTRANGLVSNEVAM</sequence>
<comment type="caution">
    <text evidence="1">The sequence shown here is derived from an EMBL/GenBank/DDBJ whole genome shotgun (WGS) entry which is preliminary data.</text>
</comment>
<proteinExistence type="predicted"/>
<accession>A0A1Q9F646</accession>
<name>A0A1Q9F646_SYMMI</name>
<gene>
    <name evidence="1" type="ORF">AK812_SmicGene727</name>
</gene>
<protein>
    <submittedName>
        <fullName evidence="1">Uncharacterized protein</fullName>
    </submittedName>
</protein>
<dbReference type="Proteomes" id="UP000186817">
    <property type="component" value="Unassembled WGS sequence"/>
</dbReference>